<proteinExistence type="predicted"/>
<comment type="caution">
    <text evidence="1">The sequence shown here is derived from an EMBL/GenBank/DDBJ whole genome shotgun (WGS) entry which is preliminary data.</text>
</comment>
<name>A0A550C479_9AGAR</name>
<dbReference type="AlphaFoldDB" id="A0A550C479"/>
<accession>A0A550C479</accession>
<evidence type="ECO:0000313" key="1">
    <source>
        <dbReference type="EMBL" id="TRM59614.1"/>
    </source>
</evidence>
<keyword evidence="2" id="KW-1185">Reference proteome</keyword>
<organism evidence="1 2">
    <name type="scientific">Schizophyllum amplum</name>
    <dbReference type="NCBI Taxonomy" id="97359"/>
    <lineage>
        <taxon>Eukaryota</taxon>
        <taxon>Fungi</taxon>
        <taxon>Dikarya</taxon>
        <taxon>Basidiomycota</taxon>
        <taxon>Agaricomycotina</taxon>
        <taxon>Agaricomycetes</taxon>
        <taxon>Agaricomycetidae</taxon>
        <taxon>Agaricales</taxon>
        <taxon>Schizophyllaceae</taxon>
        <taxon>Schizophyllum</taxon>
    </lineage>
</organism>
<gene>
    <name evidence="1" type="ORF">BD626DRAFT_507771</name>
</gene>
<dbReference type="Proteomes" id="UP000320762">
    <property type="component" value="Unassembled WGS sequence"/>
</dbReference>
<reference evidence="1 2" key="1">
    <citation type="journal article" date="2019" name="New Phytol.">
        <title>Comparative genomics reveals unique wood-decay strategies and fruiting body development in the Schizophyllaceae.</title>
        <authorList>
            <person name="Almasi E."/>
            <person name="Sahu N."/>
            <person name="Krizsan K."/>
            <person name="Balint B."/>
            <person name="Kovacs G.M."/>
            <person name="Kiss B."/>
            <person name="Cseklye J."/>
            <person name="Drula E."/>
            <person name="Henrissat B."/>
            <person name="Nagy I."/>
            <person name="Chovatia M."/>
            <person name="Adam C."/>
            <person name="LaButti K."/>
            <person name="Lipzen A."/>
            <person name="Riley R."/>
            <person name="Grigoriev I.V."/>
            <person name="Nagy L.G."/>
        </authorList>
    </citation>
    <scope>NUCLEOTIDE SEQUENCE [LARGE SCALE GENOMIC DNA]</scope>
    <source>
        <strain evidence="1 2">NL-1724</strain>
    </source>
</reference>
<evidence type="ECO:0000313" key="2">
    <source>
        <dbReference type="Proteomes" id="UP000320762"/>
    </source>
</evidence>
<sequence>MRCPNLQYLTVNLVIGWGSGISATIPPALEIPVAHRMFQEVVFHAGGVERYLTDELVQDLPAFILSVFPRLKEFVGYDWDNSLNSLKPIRGKAGWIAVQDAIGEISAETYYPRIQRLFNK</sequence>
<protein>
    <submittedName>
        <fullName evidence="1">Uncharacterized protein</fullName>
    </submittedName>
</protein>
<dbReference type="EMBL" id="VDMD01000027">
    <property type="protein sequence ID" value="TRM59614.1"/>
    <property type="molecule type" value="Genomic_DNA"/>
</dbReference>
<feature type="non-terminal residue" evidence="1">
    <location>
        <position position="120"/>
    </location>
</feature>